<organism evidence="3 4">
    <name type="scientific">Ceratopteris richardii</name>
    <name type="common">Triangle waterfern</name>
    <dbReference type="NCBI Taxonomy" id="49495"/>
    <lineage>
        <taxon>Eukaryota</taxon>
        <taxon>Viridiplantae</taxon>
        <taxon>Streptophyta</taxon>
        <taxon>Embryophyta</taxon>
        <taxon>Tracheophyta</taxon>
        <taxon>Polypodiopsida</taxon>
        <taxon>Polypodiidae</taxon>
        <taxon>Polypodiales</taxon>
        <taxon>Pteridineae</taxon>
        <taxon>Pteridaceae</taxon>
        <taxon>Parkerioideae</taxon>
        <taxon>Ceratopteris</taxon>
    </lineage>
</organism>
<comment type="caution">
    <text evidence="3">The sequence shown here is derived from an EMBL/GenBank/DDBJ whole genome shotgun (WGS) entry which is preliminary data.</text>
</comment>
<dbReference type="PANTHER" id="PTHR22835:SF659">
    <property type="entry name" value="GDSL LIPASE_ACYLHYDROLASE, PUTATIVE (AFU_ORTHOLOGUE AFUA_2G00510)-RELATED"/>
    <property type="match status" value="1"/>
</dbReference>
<evidence type="ECO:0000313" key="3">
    <source>
        <dbReference type="EMBL" id="KAH7292165.1"/>
    </source>
</evidence>
<keyword evidence="2" id="KW-0472">Membrane</keyword>
<dbReference type="AlphaFoldDB" id="A0A8T2R9E4"/>
<evidence type="ECO:0000313" key="4">
    <source>
        <dbReference type="Proteomes" id="UP000825935"/>
    </source>
</evidence>
<evidence type="ECO:0008006" key="5">
    <source>
        <dbReference type="Google" id="ProtNLM"/>
    </source>
</evidence>
<proteinExistence type="inferred from homology"/>
<dbReference type="GO" id="GO:0016788">
    <property type="term" value="F:hydrolase activity, acting on ester bonds"/>
    <property type="evidence" value="ECO:0007669"/>
    <property type="project" value="InterPro"/>
</dbReference>
<dbReference type="InterPro" id="IPR001087">
    <property type="entry name" value="GDSL"/>
</dbReference>
<protein>
    <recommendedName>
        <fullName evidence="5">GDSL esterase/lipase</fullName>
    </recommendedName>
</protein>
<dbReference type="Pfam" id="PF00657">
    <property type="entry name" value="Lipase_GDSL"/>
    <property type="match status" value="1"/>
</dbReference>
<sequence length="447" mass="49510">MSDRNFGRQISSLSTSARADSSSVSQQLSGLKVAYIELLSSQNNTVYLSIMLNSLVALQLLLCLFPVLVISNVTSISLTSCSLPSSSSPSLYVFGASMVDTGQNSMATPLVFESDFAPYSLDYFEKPTGRWSNGRNFMDLITQELGIGMLSPYFQAFGSNFTYGVNFASSGSTARNVTASGESGDSPYSLLVQIDQFRHYQKLVFSQQRSVSEQQHMREHFSNSIYLIETAHNDYVSGAFKSEDFDGVSFTESVIAAVRDSLQALYYSGARTFLVMNLTPLGCNPSTATNKYRTENRDKYGCKLDYLELVNSHNRQLIELQNDLSIKYPAAEWVIFDAYTIMLDAYHNPSKYGVKYPFRACCGYGGGKYNYNSEVSCGKAGKVINGTFAVAKRCSDPSLHIIWDTLHPVESFCYYLARGILDGTHLSPSINIKERFNYISKAGGITE</sequence>
<gene>
    <name evidence="3" type="ORF">KP509_29G054100</name>
</gene>
<dbReference type="Gene3D" id="3.40.50.1110">
    <property type="entry name" value="SGNH hydrolase"/>
    <property type="match status" value="1"/>
</dbReference>
<dbReference type="EMBL" id="CM035434">
    <property type="protein sequence ID" value="KAH7292165.1"/>
    <property type="molecule type" value="Genomic_DNA"/>
</dbReference>
<comment type="similarity">
    <text evidence="1">Belongs to the 'GDSL' lipolytic enzyme family.</text>
</comment>
<keyword evidence="4" id="KW-1185">Reference proteome</keyword>
<evidence type="ECO:0000256" key="2">
    <source>
        <dbReference type="SAM" id="Phobius"/>
    </source>
</evidence>
<name>A0A8T2R9E4_CERRI</name>
<dbReference type="OrthoDB" id="1894057at2759"/>
<feature type="transmembrane region" description="Helical" evidence="2">
    <location>
        <begin position="46"/>
        <end position="70"/>
    </location>
</feature>
<dbReference type="PANTHER" id="PTHR22835">
    <property type="entry name" value="ZINC FINGER FYVE DOMAIN CONTAINING PROTEIN"/>
    <property type="match status" value="1"/>
</dbReference>
<keyword evidence="2" id="KW-1133">Transmembrane helix</keyword>
<accession>A0A8T2R9E4</accession>
<dbReference type="Proteomes" id="UP000825935">
    <property type="component" value="Chromosome 29"/>
</dbReference>
<dbReference type="InterPro" id="IPR036514">
    <property type="entry name" value="SGNH_hydro_sf"/>
</dbReference>
<reference evidence="3" key="1">
    <citation type="submission" date="2021-08" db="EMBL/GenBank/DDBJ databases">
        <title>WGS assembly of Ceratopteris richardii.</title>
        <authorList>
            <person name="Marchant D.B."/>
            <person name="Chen G."/>
            <person name="Jenkins J."/>
            <person name="Shu S."/>
            <person name="Leebens-Mack J."/>
            <person name="Grimwood J."/>
            <person name="Schmutz J."/>
            <person name="Soltis P."/>
            <person name="Soltis D."/>
            <person name="Chen Z.-H."/>
        </authorList>
    </citation>
    <scope>NUCLEOTIDE SEQUENCE</scope>
    <source>
        <strain evidence="3">Whitten #5841</strain>
        <tissue evidence="3">Leaf</tissue>
    </source>
</reference>
<evidence type="ECO:0000256" key="1">
    <source>
        <dbReference type="ARBA" id="ARBA00008668"/>
    </source>
</evidence>
<keyword evidence="2" id="KW-0812">Transmembrane</keyword>